<proteinExistence type="predicted"/>
<keyword evidence="3" id="KW-1185">Reference proteome</keyword>
<evidence type="ECO:0000313" key="3">
    <source>
        <dbReference type="Proteomes" id="UP000391834"/>
    </source>
</evidence>
<gene>
    <name evidence="2" type="ORF">PbJCM13498_30220</name>
</gene>
<accession>A0A5M4B1W5</accession>
<name>A0A5M4B1W5_9BACT</name>
<reference evidence="2 3" key="1">
    <citation type="submission" date="2019-10" db="EMBL/GenBank/DDBJ databases">
        <title>Prolixibacter strains distinguished by the presence of nitrate reductase genes were adept at nitrate-dependent anaerobic corrosion of metallic iron and carbon steel.</title>
        <authorList>
            <person name="Iino T."/>
            <person name="Shono N."/>
            <person name="Ito K."/>
            <person name="Nakamura R."/>
            <person name="Sueoka K."/>
            <person name="Harayama S."/>
            <person name="Ohkuma M."/>
        </authorList>
    </citation>
    <scope>NUCLEOTIDE SEQUENCE [LARGE SCALE GENOMIC DNA]</scope>
    <source>
        <strain evidence="2 3">JCM 13498</strain>
    </source>
</reference>
<evidence type="ECO:0000256" key="1">
    <source>
        <dbReference type="SAM" id="SignalP"/>
    </source>
</evidence>
<feature type="chain" id="PRO_5024464603" evidence="1">
    <location>
        <begin position="22"/>
        <end position="218"/>
    </location>
</feature>
<dbReference type="RefSeq" id="WP_025864029.1">
    <property type="nucleotide sequence ID" value="NZ_BLAX01000001.1"/>
</dbReference>
<dbReference type="OrthoDB" id="947434at2"/>
<feature type="signal peptide" evidence="1">
    <location>
        <begin position="1"/>
        <end position="21"/>
    </location>
</feature>
<dbReference type="Proteomes" id="UP000391834">
    <property type="component" value="Unassembled WGS sequence"/>
</dbReference>
<evidence type="ECO:0000313" key="2">
    <source>
        <dbReference type="EMBL" id="GET34159.1"/>
    </source>
</evidence>
<organism evidence="2 3">
    <name type="scientific">Prolixibacter bellariivorans</name>
    <dbReference type="NCBI Taxonomy" id="314319"/>
    <lineage>
        <taxon>Bacteria</taxon>
        <taxon>Pseudomonadati</taxon>
        <taxon>Bacteroidota</taxon>
        <taxon>Bacteroidia</taxon>
        <taxon>Marinilabiliales</taxon>
        <taxon>Prolixibacteraceae</taxon>
        <taxon>Prolixibacter</taxon>
    </lineage>
</organism>
<dbReference type="EMBL" id="BLAX01000001">
    <property type="protein sequence ID" value="GET34159.1"/>
    <property type="molecule type" value="Genomic_DNA"/>
</dbReference>
<protein>
    <submittedName>
        <fullName evidence="2">Uncharacterized protein</fullName>
    </submittedName>
</protein>
<keyword evidence="1" id="KW-0732">Signal</keyword>
<sequence length="218" mass="24471">MVKKTALFGLFLLLYVATATAQTNEFGIKGGIGNSKLDVTFYSTANNSFRPSYEAIIGYEFGGYYRHAFSKHLGLKGELLFARKGGKTKLLDGTFYQGEWVAFTPSPISNYYLNVPLTVSWFPVKHLELETGFEYGFLLNNRNDEQFYKMGKHDAGLLAGVAWHFGNTFLSVRYIYGLTTVFQNQNISTVSAYSQSNMVTDSKNRSLQVSIGFKLFGK</sequence>
<comment type="caution">
    <text evidence="2">The sequence shown here is derived from an EMBL/GenBank/DDBJ whole genome shotgun (WGS) entry which is preliminary data.</text>
</comment>
<dbReference type="AlphaFoldDB" id="A0A5M4B1W5"/>